<accession>A0A8X7T6U3</accession>
<comment type="caution">
    <text evidence="4">The sequence shown here is derived from an EMBL/GenBank/DDBJ whole genome shotgun (WGS) entry which is preliminary data.</text>
</comment>
<dbReference type="EMBL" id="LWDG02000059">
    <property type="protein sequence ID" value="KAE8270223.1"/>
    <property type="molecule type" value="Genomic_DNA"/>
</dbReference>
<organism evidence="4 5">
    <name type="scientific">Tilletia walkeri</name>
    <dbReference type="NCBI Taxonomy" id="117179"/>
    <lineage>
        <taxon>Eukaryota</taxon>
        <taxon>Fungi</taxon>
        <taxon>Dikarya</taxon>
        <taxon>Basidiomycota</taxon>
        <taxon>Ustilaginomycotina</taxon>
        <taxon>Exobasidiomycetes</taxon>
        <taxon>Tilletiales</taxon>
        <taxon>Tilletiaceae</taxon>
        <taxon>Tilletia</taxon>
    </lineage>
</organism>
<dbReference type="PANTHER" id="PTHR24171">
    <property type="entry name" value="ANKYRIN REPEAT DOMAIN-CONTAINING PROTEIN 39-RELATED"/>
    <property type="match status" value="1"/>
</dbReference>
<dbReference type="Proteomes" id="UP000078113">
    <property type="component" value="Unassembled WGS sequence"/>
</dbReference>
<dbReference type="Gene3D" id="1.25.40.20">
    <property type="entry name" value="Ankyrin repeat-containing domain"/>
    <property type="match status" value="2"/>
</dbReference>
<name>A0A8X7T6U3_9BASI</name>
<dbReference type="SUPFAM" id="SSF48403">
    <property type="entry name" value="Ankyrin repeat"/>
    <property type="match status" value="1"/>
</dbReference>
<keyword evidence="1" id="KW-0677">Repeat</keyword>
<dbReference type="AlphaFoldDB" id="A0A8X7T6U3"/>
<evidence type="ECO:0000256" key="1">
    <source>
        <dbReference type="ARBA" id="ARBA00022737"/>
    </source>
</evidence>
<reference evidence="4" key="2">
    <citation type="journal article" date="2019" name="IMA Fungus">
        <title>Genome sequencing and comparison of five Tilletia species to identify candidate genes for the detection of regulated species infecting wheat.</title>
        <authorList>
            <person name="Nguyen H.D.T."/>
            <person name="Sultana T."/>
            <person name="Kesanakurti P."/>
            <person name="Hambleton S."/>
        </authorList>
    </citation>
    <scope>NUCLEOTIDE SEQUENCE</scope>
    <source>
        <strain evidence="4">DAOMC 236422</strain>
    </source>
</reference>
<reference evidence="4" key="1">
    <citation type="submission" date="2016-04" db="EMBL/GenBank/DDBJ databases">
        <authorList>
            <person name="Nguyen H.D."/>
            <person name="Samba Siva P."/>
            <person name="Cullis J."/>
            <person name="Levesque C.A."/>
            <person name="Hambleton S."/>
        </authorList>
    </citation>
    <scope>NUCLEOTIDE SEQUENCE</scope>
    <source>
        <strain evidence="4">DAOMC 236422</strain>
    </source>
</reference>
<dbReference type="PROSITE" id="PS50088">
    <property type="entry name" value="ANK_REPEAT"/>
    <property type="match status" value="3"/>
</dbReference>
<evidence type="ECO:0000256" key="3">
    <source>
        <dbReference type="PROSITE-ProRule" id="PRU00023"/>
    </source>
</evidence>
<protein>
    <recommendedName>
        <fullName evidence="6">26S proteasome non-ATPase regulatory subunit 10</fullName>
    </recommendedName>
</protein>
<feature type="repeat" description="ANK" evidence="3">
    <location>
        <begin position="135"/>
        <end position="167"/>
    </location>
</feature>
<dbReference type="SMART" id="SM00248">
    <property type="entry name" value="ANK"/>
    <property type="match status" value="5"/>
</dbReference>
<proteinExistence type="predicted"/>
<evidence type="ECO:0000313" key="5">
    <source>
        <dbReference type="Proteomes" id="UP000078113"/>
    </source>
</evidence>
<dbReference type="PANTHER" id="PTHR24171:SF9">
    <property type="entry name" value="ANKYRIN REPEAT DOMAIN-CONTAINING PROTEIN 39"/>
    <property type="match status" value="1"/>
</dbReference>
<dbReference type="InterPro" id="IPR036770">
    <property type="entry name" value="Ankyrin_rpt-contain_sf"/>
</dbReference>
<dbReference type="Pfam" id="PF12796">
    <property type="entry name" value="Ank_2"/>
    <property type="match status" value="2"/>
</dbReference>
<keyword evidence="2 3" id="KW-0040">ANK repeat</keyword>
<dbReference type="InterPro" id="IPR002110">
    <property type="entry name" value="Ankyrin_rpt"/>
</dbReference>
<evidence type="ECO:0000256" key="2">
    <source>
        <dbReference type="ARBA" id="ARBA00023043"/>
    </source>
</evidence>
<evidence type="ECO:0000313" key="4">
    <source>
        <dbReference type="EMBL" id="KAE8270223.1"/>
    </source>
</evidence>
<keyword evidence="5" id="KW-1185">Reference proteome</keyword>
<feature type="repeat" description="ANK" evidence="3">
    <location>
        <begin position="102"/>
        <end position="134"/>
    </location>
</feature>
<gene>
    <name evidence="4" type="ORF">A4X09_0g2132</name>
</gene>
<sequence length="274" mass="29184">MPVPSTDSSSSAKQQQVPDLHRLAREGQYGLLTQYLNTTDASPEEIKWQVNTRDADQRTVLHWILSAPASDGGGNSAGSTSGANVLKMLIQLGAEVESRDESGWTPLMSAASAGSLDYVRFLLDSGASPTATNTRGLTPLHYAASKGHTDVGRCLLEYGAEVNARDGAKQTPLHRAASAGRDAFVKVLLQPPTRLDGGSHEKTRVNPQDRLQNTPLHLAMESGQGSTAVLLIEEGGADRERTNEDGVVPEEVDGLGGQAQMRVRSFVQSSCGPR</sequence>
<dbReference type="PROSITE" id="PS50297">
    <property type="entry name" value="ANK_REP_REGION"/>
    <property type="match status" value="2"/>
</dbReference>
<feature type="repeat" description="ANK" evidence="3">
    <location>
        <begin position="211"/>
        <end position="244"/>
    </location>
</feature>
<evidence type="ECO:0008006" key="6">
    <source>
        <dbReference type="Google" id="ProtNLM"/>
    </source>
</evidence>